<evidence type="ECO:0000313" key="2">
    <source>
        <dbReference type="EMBL" id="CAG5058804.1"/>
    </source>
</evidence>
<proteinExistence type="predicted"/>
<evidence type="ECO:0000256" key="1">
    <source>
        <dbReference type="SAM" id="MobiDB-lite"/>
    </source>
</evidence>
<dbReference type="AlphaFoldDB" id="A0A8S3YGQ4"/>
<dbReference type="EMBL" id="CAJQZP010001686">
    <property type="protein sequence ID" value="CAG5058804.1"/>
    <property type="molecule type" value="Genomic_DNA"/>
</dbReference>
<gene>
    <name evidence="2" type="ORF">PAPOLLO_LOCUS27710</name>
</gene>
<protein>
    <submittedName>
        <fullName evidence="2">(apollo) hypothetical protein</fullName>
    </submittedName>
</protein>
<sequence length="149" mass="18122">MPLTNAEKQRRHKEKLKQDPEKYNAYEKKKRENYHAKKRLIKDLNPKERYNARVIWRLWKKNQRERARNLNRVFEVTPPSSSRLQEDNLQDDVVQNKNDDIDREQNLCASPTVSEASKRGRKIEKRDRSKIFREIIILKKRKRKTQAKI</sequence>
<dbReference type="OrthoDB" id="6931879at2759"/>
<evidence type="ECO:0000313" key="3">
    <source>
        <dbReference type="Proteomes" id="UP000691718"/>
    </source>
</evidence>
<reference evidence="2" key="1">
    <citation type="submission" date="2021-04" db="EMBL/GenBank/DDBJ databases">
        <authorList>
            <person name="Tunstrom K."/>
        </authorList>
    </citation>
    <scope>NUCLEOTIDE SEQUENCE</scope>
</reference>
<dbReference type="Proteomes" id="UP000691718">
    <property type="component" value="Unassembled WGS sequence"/>
</dbReference>
<feature type="region of interest" description="Disordered" evidence="1">
    <location>
        <begin position="1"/>
        <end position="34"/>
    </location>
</feature>
<accession>A0A8S3YGQ4</accession>
<keyword evidence="3" id="KW-1185">Reference proteome</keyword>
<name>A0A8S3YGQ4_PARAO</name>
<organism evidence="2 3">
    <name type="scientific">Parnassius apollo</name>
    <name type="common">Apollo butterfly</name>
    <name type="synonym">Papilio apollo</name>
    <dbReference type="NCBI Taxonomy" id="110799"/>
    <lineage>
        <taxon>Eukaryota</taxon>
        <taxon>Metazoa</taxon>
        <taxon>Ecdysozoa</taxon>
        <taxon>Arthropoda</taxon>
        <taxon>Hexapoda</taxon>
        <taxon>Insecta</taxon>
        <taxon>Pterygota</taxon>
        <taxon>Neoptera</taxon>
        <taxon>Endopterygota</taxon>
        <taxon>Lepidoptera</taxon>
        <taxon>Glossata</taxon>
        <taxon>Ditrysia</taxon>
        <taxon>Papilionoidea</taxon>
        <taxon>Papilionidae</taxon>
        <taxon>Parnassiinae</taxon>
        <taxon>Parnassini</taxon>
        <taxon>Parnassius</taxon>
        <taxon>Parnassius</taxon>
    </lineage>
</organism>
<feature type="compositionally biased region" description="Basic and acidic residues" evidence="1">
    <location>
        <begin position="16"/>
        <end position="34"/>
    </location>
</feature>
<comment type="caution">
    <text evidence="2">The sequence shown here is derived from an EMBL/GenBank/DDBJ whole genome shotgun (WGS) entry which is preliminary data.</text>
</comment>